<gene>
    <name evidence="3" type="primary">menE</name>
    <name evidence="3" type="ORF">GCM10011354_15380</name>
</gene>
<dbReference type="RefSeq" id="WP_130648501.1">
    <property type="nucleotide sequence ID" value="NZ_BMHA01000005.1"/>
</dbReference>
<dbReference type="Pfam" id="PF13193">
    <property type="entry name" value="AMP-binding_C"/>
    <property type="match status" value="1"/>
</dbReference>
<dbReference type="SUPFAM" id="SSF56801">
    <property type="entry name" value="Acetyl-CoA synthetase-like"/>
    <property type="match status" value="1"/>
</dbReference>
<dbReference type="Gene3D" id="3.30.300.30">
    <property type="match status" value="1"/>
</dbReference>
<evidence type="ECO:0000259" key="1">
    <source>
        <dbReference type="Pfam" id="PF00501"/>
    </source>
</evidence>
<dbReference type="InterPro" id="IPR025110">
    <property type="entry name" value="AMP-bd_C"/>
</dbReference>
<sequence length="406" mass="42540">MPARLVALRATPERFVTELDRIWADGDAVLPIPANAPAATVQRTLRALRPARFRHLDDDGGFVDEPLGDAPDVAEGTALVVATSGSTGRPKGVVLPHEVLQASTRTSVERLGCRDGESWLLALPIHHVAGIQVVLRSRALGTEPVLSAPGGNASDPGGAAHVSLVPTQLMRLLEARAPLSDFRNVLLGGARPEASLLDAARDAGVHVVVSYGMTETAGGCVYDGRPLTGAEVEVVAAGGTGAEGGTVAADGDTGRIRIRGTLLGSGYRTRTGTVPLVDDDGWFLTGDLGRWRPDGTLEVFGRVDDVVVSGGVNVPAGAVAASLRSHPQVRDVAVTGRPDAEWGEAVVAVLVPRDPQRPPTLDELREHVRREYPATYAPRAVVVVEALPRDAMGKLPRTAVKLLAES</sequence>
<dbReference type="PANTHER" id="PTHR43767">
    <property type="entry name" value="LONG-CHAIN-FATTY-ACID--COA LIGASE"/>
    <property type="match status" value="1"/>
</dbReference>
<dbReference type="InterPro" id="IPR042099">
    <property type="entry name" value="ANL_N_sf"/>
</dbReference>
<proteinExistence type="predicted"/>
<dbReference type="OrthoDB" id="9803968at2"/>
<dbReference type="PROSITE" id="PS00455">
    <property type="entry name" value="AMP_BINDING"/>
    <property type="match status" value="1"/>
</dbReference>
<reference evidence="3" key="2">
    <citation type="submission" date="2020-09" db="EMBL/GenBank/DDBJ databases">
        <authorList>
            <person name="Sun Q."/>
            <person name="Zhou Y."/>
        </authorList>
    </citation>
    <scope>NUCLEOTIDE SEQUENCE</scope>
    <source>
        <strain evidence="3">CGMCC 1.14988</strain>
    </source>
</reference>
<dbReference type="InterPro" id="IPR050237">
    <property type="entry name" value="ATP-dep_AMP-bd_enzyme"/>
</dbReference>
<dbReference type="Gene3D" id="3.40.50.12780">
    <property type="entry name" value="N-terminal domain of ligase-like"/>
    <property type="match status" value="1"/>
</dbReference>
<dbReference type="Proteomes" id="UP000650511">
    <property type="component" value="Unassembled WGS sequence"/>
</dbReference>
<dbReference type="InterPro" id="IPR000873">
    <property type="entry name" value="AMP-dep_synth/lig_dom"/>
</dbReference>
<evidence type="ECO:0000313" key="4">
    <source>
        <dbReference type="Proteomes" id="UP000650511"/>
    </source>
</evidence>
<dbReference type="Pfam" id="PF00501">
    <property type="entry name" value="AMP-binding"/>
    <property type="match status" value="1"/>
</dbReference>
<reference evidence="3" key="1">
    <citation type="journal article" date="2014" name="Int. J. Syst. Evol. Microbiol.">
        <title>Complete genome sequence of Corynebacterium casei LMG S-19264T (=DSM 44701T), isolated from a smear-ripened cheese.</title>
        <authorList>
            <consortium name="US DOE Joint Genome Institute (JGI-PGF)"/>
            <person name="Walter F."/>
            <person name="Albersmeier A."/>
            <person name="Kalinowski J."/>
            <person name="Ruckert C."/>
        </authorList>
    </citation>
    <scope>NUCLEOTIDE SEQUENCE</scope>
    <source>
        <strain evidence="3">CGMCC 1.14988</strain>
    </source>
</reference>
<organism evidence="3 4">
    <name type="scientific">Egicoccus halophilus</name>
    <dbReference type="NCBI Taxonomy" id="1670830"/>
    <lineage>
        <taxon>Bacteria</taxon>
        <taxon>Bacillati</taxon>
        <taxon>Actinomycetota</taxon>
        <taxon>Nitriliruptoria</taxon>
        <taxon>Egicoccales</taxon>
        <taxon>Egicoccaceae</taxon>
        <taxon>Egicoccus</taxon>
    </lineage>
</organism>
<comment type="caution">
    <text evidence="3">The sequence shown here is derived from an EMBL/GenBank/DDBJ whole genome shotgun (WGS) entry which is preliminary data.</text>
</comment>
<name>A0A8J3A7P0_9ACTN</name>
<dbReference type="PANTHER" id="PTHR43767:SF1">
    <property type="entry name" value="NONRIBOSOMAL PEPTIDE SYNTHASE PES1 (EUROFUNG)-RELATED"/>
    <property type="match status" value="1"/>
</dbReference>
<accession>A0A8J3A7P0</accession>
<dbReference type="InterPro" id="IPR045851">
    <property type="entry name" value="AMP-bd_C_sf"/>
</dbReference>
<feature type="domain" description="AMP-dependent synthetase/ligase" evidence="1">
    <location>
        <begin position="52"/>
        <end position="267"/>
    </location>
</feature>
<dbReference type="InterPro" id="IPR020845">
    <property type="entry name" value="AMP-binding_CS"/>
</dbReference>
<keyword evidence="3" id="KW-0436">Ligase</keyword>
<dbReference type="GO" id="GO:0016878">
    <property type="term" value="F:acid-thiol ligase activity"/>
    <property type="evidence" value="ECO:0007669"/>
    <property type="project" value="UniProtKB-ARBA"/>
</dbReference>
<feature type="domain" description="AMP-binding enzyme C-terminal" evidence="2">
    <location>
        <begin position="321"/>
        <end position="394"/>
    </location>
</feature>
<dbReference type="AlphaFoldDB" id="A0A8J3A7P0"/>
<evidence type="ECO:0000313" key="3">
    <source>
        <dbReference type="EMBL" id="GGI05697.1"/>
    </source>
</evidence>
<evidence type="ECO:0000259" key="2">
    <source>
        <dbReference type="Pfam" id="PF13193"/>
    </source>
</evidence>
<dbReference type="EMBL" id="BMHA01000005">
    <property type="protein sequence ID" value="GGI05697.1"/>
    <property type="molecule type" value="Genomic_DNA"/>
</dbReference>
<protein>
    <submittedName>
        <fullName evidence="3">O-succinylbenzoic acid--CoA ligase</fullName>
    </submittedName>
</protein>
<keyword evidence="4" id="KW-1185">Reference proteome</keyword>